<accession>A0AAV9ULT8</accession>
<evidence type="ECO:0000313" key="4">
    <source>
        <dbReference type="Proteomes" id="UP001375240"/>
    </source>
</evidence>
<keyword evidence="4" id="KW-1185">Reference proteome</keyword>
<dbReference type="EMBL" id="JAVHNQ010000006">
    <property type="protein sequence ID" value="KAK6344363.1"/>
    <property type="molecule type" value="Genomic_DNA"/>
</dbReference>
<sequence length="277" mass="29833">MVARAYLVLLSVLGLVTAHPAAQYGGRDCPENVDNGELVTPIGDPAVYPSPSPYPDAAYPDSSSTLEPTSTPEPTASCTTSWYEAFVTDTTNQRPAIYLQVRSSNALIDGRNVVLRPGLNSTTGGQRVVVDSTLTSPVLAIQMRNGTLYSESRDFSNNLQDLGPVGGFRNITYDEATLTGKAEFIFQNLTDDSAPDFVRSVPLFQLVGGGDSAEYGLYWLVPNLVVNGFIACLWTDAVGEFWQIIYYVNGGDNTEDPVGCEYIGLNVILNPSLTPNS</sequence>
<comment type="caution">
    <text evidence="3">The sequence shown here is derived from an EMBL/GenBank/DDBJ whole genome shotgun (WGS) entry which is preliminary data.</text>
</comment>
<reference evidence="3 4" key="1">
    <citation type="submission" date="2019-10" db="EMBL/GenBank/DDBJ databases">
        <authorList>
            <person name="Palmer J.M."/>
        </authorList>
    </citation>
    <scope>NUCLEOTIDE SEQUENCE [LARGE SCALE GENOMIC DNA]</scope>
    <source>
        <strain evidence="3 4">TWF696</strain>
    </source>
</reference>
<feature type="region of interest" description="Disordered" evidence="1">
    <location>
        <begin position="35"/>
        <end position="76"/>
    </location>
</feature>
<proteinExistence type="predicted"/>
<organism evidence="3 4">
    <name type="scientific">Orbilia brochopaga</name>
    <dbReference type="NCBI Taxonomy" id="3140254"/>
    <lineage>
        <taxon>Eukaryota</taxon>
        <taxon>Fungi</taxon>
        <taxon>Dikarya</taxon>
        <taxon>Ascomycota</taxon>
        <taxon>Pezizomycotina</taxon>
        <taxon>Orbiliomycetes</taxon>
        <taxon>Orbiliales</taxon>
        <taxon>Orbiliaceae</taxon>
        <taxon>Orbilia</taxon>
    </lineage>
</organism>
<dbReference type="AlphaFoldDB" id="A0AAV9ULT8"/>
<name>A0AAV9ULT8_9PEZI</name>
<dbReference type="Proteomes" id="UP001375240">
    <property type="component" value="Unassembled WGS sequence"/>
</dbReference>
<evidence type="ECO:0000313" key="3">
    <source>
        <dbReference type="EMBL" id="KAK6344363.1"/>
    </source>
</evidence>
<protein>
    <submittedName>
        <fullName evidence="3">Uncharacterized protein</fullName>
    </submittedName>
</protein>
<keyword evidence="2" id="KW-0732">Signal</keyword>
<feature type="chain" id="PRO_5043945339" evidence="2">
    <location>
        <begin position="19"/>
        <end position="277"/>
    </location>
</feature>
<evidence type="ECO:0000256" key="2">
    <source>
        <dbReference type="SAM" id="SignalP"/>
    </source>
</evidence>
<evidence type="ECO:0000256" key="1">
    <source>
        <dbReference type="SAM" id="MobiDB-lite"/>
    </source>
</evidence>
<feature type="compositionally biased region" description="Low complexity" evidence="1">
    <location>
        <begin position="55"/>
        <end position="76"/>
    </location>
</feature>
<gene>
    <name evidence="3" type="ORF">TWF696_008001</name>
</gene>
<feature type="signal peptide" evidence="2">
    <location>
        <begin position="1"/>
        <end position="18"/>
    </location>
</feature>